<reference evidence="9 10" key="1">
    <citation type="submission" date="2015-01" db="EMBL/GenBank/DDBJ databases">
        <title>The Genome Sequence of Exophiala mesophila CBS40295.</title>
        <authorList>
            <consortium name="The Broad Institute Genomics Platform"/>
            <person name="Cuomo C."/>
            <person name="de Hoog S."/>
            <person name="Gorbushina A."/>
            <person name="Stielow B."/>
            <person name="Teixiera M."/>
            <person name="Abouelleil A."/>
            <person name="Chapman S.B."/>
            <person name="Priest M."/>
            <person name="Young S.K."/>
            <person name="Wortman J."/>
            <person name="Nusbaum C."/>
            <person name="Birren B."/>
        </authorList>
    </citation>
    <scope>NUCLEOTIDE SEQUENCE [LARGE SCALE GENOMIC DNA]</scope>
    <source>
        <strain evidence="9 10">CBS 40295</strain>
    </source>
</reference>
<feature type="region of interest" description="Disordered" evidence="7">
    <location>
        <begin position="144"/>
        <end position="171"/>
    </location>
</feature>
<keyword evidence="10" id="KW-1185">Reference proteome</keyword>
<feature type="transmembrane region" description="Helical" evidence="8">
    <location>
        <begin position="21"/>
        <end position="38"/>
    </location>
</feature>
<evidence type="ECO:0000256" key="5">
    <source>
        <dbReference type="ARBA" id="ARBA00022989"/>
    </source>
</evidence>
<dbReference type="PANTHER" id="PTHR13505">
    <property type="entry name" value="TRANSMEMBRANE PROTEIN 208"/>
    <property type="match status" value="1"/>
</dbReference>
<dbReference type="GO" id="GO:0005789">
    <property type="term" value="C:endoplasmic reticulum membrane"/>
    <property type="evidence" value="ECO:0007669"/>
    <property type="project" value="UniProtKB-SubCell"/>
</dbReference>
<dbReference type="AlphaFoldDB" id="A0A0D1ZH97"/>
<dbReference type="EMBL" id="KN847522">
    <property type="protein sequence ID" value="KIV93184.1"/>
    <property type="molecule type" value="Genomic_DNA"/>
</dbReference>
<evidence type="ECO:0000256" key="3">
    <source>
        <dbReference type="ARBA" id="ARBA00022692"/>
    </source>
</evidence>
<evidence type="ECO:0000256" key="4">
    <source>
        <dbReference type="ARBA" id="ARBA00022824"/>
    </source>
</evidence>
<dbReference type="GO" id="GO:0006624">
    <property type="term" value="P:vacuolar protein processing"/>
    <property type="evidence" value="ECO:0007669"/>
    <property type="project" value="TreeGrafter"/>
</dbReference>
<name>A0A0D1ZH97_EXOME</name>
<evidence type="ECO:0000256" key="1">
    <source>
        <dbReference type="ARBA" id="ARBA00004477"/>
    </source>
</evidence>
<organism evidence="9 10">
    <name type="scientific">Exophiala mesophila</name>
    <name type="common">Black yeast-like fungus</name>
    <dbReference type="NCBI Taxonomy" id="212818"/>
    <lineage>
        <taxon>Eukaryota</taxon>
        <taxon>Fungi</taxon>
        <taxon>Dikarya</taxon>
        <taxon>Ascomycota</taxon>
        <taxon>Pezizomycotina</taxon>
        <taxon>Eurotiomycetes</taxon>
        <taxon>Chaetothyriomycetidae</taxon>
        <taxon>Chaetothyriales</taxon>
        <taxon>Herpotrichiellaceae</taxon>
        <taxon>Exophiala</taxon>
    </lineage>
</organism>
<dbReference type="Pfam" id="PF05620">
    <property type="entry name" value="TMEM208_SND2"/>
    <property type="match status" value="1"/>
</dbReference>
<dbReference type="GeneID" id="27322266"/>
<evidence type="ECO:0000256" key="6">
    <source>
        <dbReference type="ARBA" id="ARBA00023136"/>
    </source>
</evidence>
<keyword evidence="4" id="KW-0256">Endoplasmic reticulum</keyword>
<evidence type="ECO:0000313" key="10">
    <source>
        <dbReference type="Proteomes" id="UP000054302"/>
    </source>
</evidence>
<dbReference type="HOGENOM" id="CLU_094308_1_0_1"/>
<dbReference type="OMA" id="GRPKYDA"/>
<comment type="subcellular location">
    <subcellularLocation>
        <location evidence="1">Endoplasmic reticulum membrane</location>
        <topology evidence="1">Multi-pass membrane protein</topology>
    </subcellularLocation>
</comment>
<dbReference type="Proteomes" id="UP000054302">
    <property type="component" value="Unassembled WGS sequence"/>
</dbReference>
<dbReference type="STRING" id="212818.A0A0D1ZH97"/>
<keyword evidence="3 8" id="KW-0812">Transmembrane</keyword>
<dbReference type="GO" id="GO:0005773">
    <property type="term" value="C:vacuole"/>
    <property type="evidence" value="ECO:0007669"/>
    <property type="project" value="GOC"/>
</dbReference>
<evidence type="ECO:0000256" key="7">
    <source>
        <dbReference type="SAM" id="MobiDB-lite"/>
    </source>
</evidence>
<evidence type="ECO:0000256" key="2">
    <source>
        <dbReference type="ARBA" id="ARBA00009950"/>
    </source>
</evidence>
<feature type="transmembrane region" description="Helical" evidence="8">
    <location>
        <begin position="94"/>
        <end position="116"/>
    </location>
</feature>
<dbReference type="InterPro" id="IPR008506">
    <property type="entry name" value="SND2/TMEM208"/>
</dbReference>
<accession>A0A0D1ZH97</accession>
<dbReference type="PANTHER" id="PTHR13505:SF7">
    <property type="entry name" value="TRANSMEMBRANE PROTEIN 208"/>
    <property type="match status" value="1"/>
</dbReference>
<evidence type="ECO:0000313" key="9">
    <source>
        <dbReference type="EMBL" id="KIV93184.1"/>
    </source>
</evidence>
<evidence type="ECO:0000256" key="8">
    <source>
        <dbReference type="SAM" id="Phobius"/>
    </source>
</evidence>
<evidence type="ECO:0008006" key="11">
    <source>
        <dbReference type="Google" id="ProtNLM"/>
    </source>
</evidence>
<protein>
    <recommendedName>
        <fullName evidence="11">DUF788 domain protein</fullName>
    </recommendedName>
</protein>
<sequence length="171" mass="19391">MAQKAAKSLAVRNTSRLKQTHLITLALHSLFLFLSFTLRRSLSLNRYVLFSLPGLFIEFYLDRLARPSYKPDGTLRRAGEDLDAKGLTEFMWDVLYWGWINLIFVMVFGNRAWWLYLVVPSYAAYSAYTTATGLRGQLNGLAGGGAEGGTEPQSKRQQKMEKRGGQKVAYR</sequence>
<dbReference type="VEuPathDB" id="FungiDB:PV10_04421"/>
<proteinExistence type="inferred from homology"/>
<keyword evidence="6 8" id="KW-0472">Membrane</keyword>
<dbReference type="RefSeq" id="XP_016224758.1">
    <property type="nucleotide sequence ID" value="XM_016368970.1"/>
</dbReference>
<comment type="similarity">
    <text evidence="2">Belongs to the TMEM208 family.</text>
</comment>
<dbReference type="OrthoDB" id="10012212at2759"/>
<keyword evidence="5 8" id="KW-1133">Transmembrane helix</keyword>
<gene>
    <name evidence="9" type="ORF">PV10_04421</name>
</gene>